<evidence type="ECO:0000313" key="6">
    <source>
        <dbReference type="Proteomes" id="UP000019063"/>
    </source>
</evidence>
<dbReference type="Gene3D" id="3.50.50.60">
    <property type="entry name" value="FAD/NAD(P)-binding domain"/>
    <property type="match status" value="2"/>
</dbReference>
<proteinExistence type="inferred from homology"/>
<dbReference type="RefSeq" id="WP_043845241.1">
    <property type="nucleotide sequence ID" value="NZ_AQQW01000008.1"/>
</dbReference>
<dbReference type="InterPro" id="IPR036188">
    <property type="entry name" value="FAD/NAD-bd_sf"/>
</dbReference>
<feature type="region of interest" description="Disordered" evidence="3">
    <location>
        <begin position="497"/>
        <end position="525"/>
    </location>
</feature>
<evidence type="ECO:0000256" key="1">
    <source>
        <dbReference type="ARBA" id="ARBA00006046"/>
    </source>
</evidence>
<keyword evidence="6" id="KW-1185">Reference proteome</keyword>
<dbReference type="PANTHER" id="PTHR43734">
    <property type="entry name" value="PHYTOENE DESATURASE"/>
    <property type="match status" value="1"/>
</dbReference>
<accession>W4HJB1</accession>
<feature type="domain" description="Amine oxidase" evidence="4">
    <location>
        <begin position="23"/>
        <end position="310"/>
    </location>
</feature>
<evidence type="ECO:0000256" key="3">
    <source>
        <dbReference type="SAM" id="MobiDB-lite"/>
    </source>
</evidence>
<dbReference type="Proteomes" id="UP000019063">
    <property type="component" value="Unassembled WGS sequence"/>
</dbReference>
<dbReference type="InterPro" id="IPR002937">
    <property type="entry name" value="Amino_oxidase"/>
</dbReference>
<dbReference type="GO" id="GO:0016491">
    <property type="term" value="F:oxidoreductase activity"/>
    <property type="evidence" value="ECO:0007669"/>
    <property type="project" value="UniProtKB-KW"/>
</dbReference>
<reference evidence="5 6" key="1">
    <citation type="journal article" date="2014" name="Antonie Van Leeuwenhoek">
        <title>Roseivivax atlanticus sp. nov., isolated from surface seawater of the Atlantic Ocean.</title>
        <authorList>
            <person name="Li G."/>
            <person name="Lai Q."/>
            <person name="Liu X."/>
            <person name="Sun F."/>
            <person name="Shao Z."/>
        </authorList>
    </citation>
    <scope>NUCLEOTIDE SEQUENCE [LARGE SCALE GENOMIC DNA]</scope>
    <source>
        <strain evidence="5 6">22II-s10s</strain>
    </source>
</reference>
<keyword evidence="2" id="KW-0560">Oxidoreductase</keyword>
<evidence type="ECO:0000259" key="4">
    <source>
        <dbReference type="Pfam" id="PF01593"/>
    </source>
</evidence>
<dbReference type="PATRIC" id="fig|1317118.6.peg.2892"/>
<evidence type="ECO:0000256" key="2">
    <source>
        <dbReference type="ARBA" id="ARBA00023002"/>
    </source>
</evidence>
<dbReference type="EMBL" id="AQQW01000008">
    <property type="protein sequence ID" value="ETW12226.1"/>
    <property type="molecule type" value="Genomic_DNA"/>
</dbReference>
<organism evidence="5 6">
    <name type="scientific">Roseivivax marinus</name>
    <dbReference type="NCBI Taxonomy" id="1379903"/>
    <lineage>
        <taxon>Bacteria</taxon>
        <taxon>Pseudomonadati</taxon>
        <taxon>Pseudomonadota</taxon>
        <taxon>Alphaproteobacteria</taxon>
        <taxon>Rhodobacterales</taxon>
        <taxon>Roseobacteraceae</taxon>
        <taxon>Roseivivax</taxon>
    </lineage>
</organism>
<dbReference type="AlphaFoldDB" id="W4HJB1"/>
<sequence length="525" mass="55068">MPLGTALRDAPGAGPVIVAGAGIGGLAAGLSLAASGREVIVTDRATHPGGKIRRVNGAAAGPTVLTLRWVFEALFETACARLSDRVRLTPLDILARHFWSDGTTLDLHADPEASAAAIRDMAGARGEAQFRAFSDRARRLFDGFLDPVMRAPRPDPAGITRALIRDPGLMRAMAPGTSLDGLLQRSFDDPRLAQLFGRYATYVGGLPHRTPALLSLIWEAEAAGVWAAEGGLTALAQAVADLFSELGGTLRLGTGVREIRTDGAGVIGVALDDGTEIATGTVIFNGDPRALGLGLLGPAVEAAAPQALRRARSLSAEVWSVRGRWHGPDLAHHNVFFRDDPTPEFRALDRGATAPDPTLYLCAEDRGLGQPPCELDRFEIIVNASPLTQTPSERKEFRECRKRTFGHLERFRATISPTPGPDALTTPKDFEALSPGSAGSLYGQSPHGPMAAFSRPTARSAVPGLYLAGGGVHPGPGVPMAALSGMRAAEAITMDRASLSRSRRAGMPGGMSTGSATTAPARSRS</sequence>
<evidence type="ECO:0000313" key="5">
    <source>
        <dbReference type="EMBL" id="ETW12226.1"/>
    </source>
</evidence>
<feature type="domain" description="Amine oxidase" evidence="4">
    <location>
        <begin position="441"/>
        <end position="492"/>
    </location>
</feature>
<feature type="compositionally biased region" description="Polar residues" evidence="3">
    <location>
        <begin position="513"/>
        <end position="525"/>
    </location>
</feature>
<name>W4HJB1_9RHOB</name>
<comment type="caution">
    <text evidence="5">The sequence shown here is derived from an EMBL/GenBank/DDBJ whole genome shotgun (WGS) entry which is preliminary data.</text>
</comment>
<dbReference type="PANTHER" id="PTHR43734:SF7">
    <property type="entry name" value="4,4'-DIAPONEUROSPORENE OXYGENASE"/>
    <property type="match status" value="1"/>
</dbReference>
<dbReference type="SUPFAM" id="SSF51905">
    <property type="entry name" value="FAD/NAD(P)-binding domain"/>
    <property type="match status" value="1"/>
</dbReference>
<comment type="similarity">
    <text evidence="1">Belongs to the carotenoid/retinoid oxidoreductase family.</text>
</comment>
<gene>
    <name evidence="5" type="ORF">ATO8_14062</name>
</gene>
<dbReference type="NCBIfam" id="NF045637">
    <property type="entry name" value="carotdesatCrtDProt"/>
    <property type="match status" value="1"/>
</dbReference>
<dbReference type="STRING" id="1379903.ATO8_14062"/>
<dbReference type="eggNOG" id="COG1233">
    <property type="taxonomic scope" value="Bacteria"/>
</dbReference>
<dbReference type="Pfam" id="PF01593">
    <property type="entry name" value="Amino_oxidase"/>
    <property type="match status" value="2"/>
</dbReference>
<protein>
    <submittedName>
        <fullName evidence="5">Amine oxidase</fullName>
    </submittedName>
</protein>
<dbReference type="InterPro" id="IPR054841">
    <property type="entry name" value="carotdesatCrtD"/>
</dbReference>